<proteinExistence type="predicted"/>
<dbReference type="InterPro" id="IPR010610">
    <property type="entry name" value="EryCIII-like_C"/>
</dbReference>
<organism evidence="2 3">
    <name type="scientific">Cohnella soli</name>
    <dbReference type="NCBI Taxonomy" id="425005"/>
    <lineage>
        <taxon>Bacteria</taxon>
        <taxon>Bacillati</taxon>
        <taxon>Bacillota</taxon>
        <taxon>Bacilli</taxon>
        <taxon>Bacillales</taxon>
        <taxon>Paenibacillaceae</taxon>
        <taxon>Cohnella</taxon>
    </lineage>
</organism>
<dbReference type="SUPFAM" id="SSF53756">
    <property type="entry name" value="UDP-Glycosyltransferase/glycogen phosphorylase"/>
    <property type="match status" value="1"/>
</dbReference>
<evidence type="ECO:0000259" key="1">
    <source>
        <dbReference type="Pfam" id="PF06722"/>
    </source>
</evidence>
<sequence>MGRRIFFGLSGGMGPVLRTLPIANLFSQTGDTVAFSIYDDNAAHTVRSRGYEHLPDDDPTMPDATRLVPRRPQFYHLDHYFAQIGLLDEKFVRSWIDHRIGMLQSFQADLVYADMSPHTVIAARYLGIPVVSITQSCFVPIGKQLHYWGDPPRNTPKVTPIINRVLTELGLPRIDRMEQLNEGDVTLIPGIPELDPVCGDRVYHIGPIEETVISNPSHPPSEPYILAYAGRLQDTSGGSGDRFVLWLAEAFRDKAERVLLAFGGDMDDTLKRSLPPSIQVVPSYSAEWLANCQLFIHHGGHGSCLSSIMAGVPSLIVPTHTEREFNARQMAELGLSEYMLPDTFLPENLYRLAKHVIEDEYRSRVIRLRDEIYRRNYRGAQEAHNLGRGLQMQKL</sequence>
<dbReference type="PANTHER" id="PTHR48050">
    <property type="entry name" value="STEROL 3-BETA-GLUCOSYLTRANSFERASE"/>
    <property type="match status" value="1"/>
</dbReference>
<keyword evidence="3" id="KW-1185">Reference proteome</keyword>
<dbReference type="Pfam" id="PF06722">
    <property type="entry name" value="EryCIII-like_C"/>
    <property type="match status" value="1"/>
</dbReference>
<feature type="domain" description="Erythromycin biosynthesis protein CIII-like C-terminal" evidence="1">
    <location>
        <begin position="271"/>
        <end position="372"/>
    </location>
</feature>
<accession>A0ABW0I7U1</accession>
<dbReference type="EMBL" id="JBHSMI010000067">
    <property type="protein sequence ID" value="MFC5407317.1"/>
    <property type="molecule type" value="Genomic_DNA"/>
</dbReference>
<evidence type="ECO:0000313" key="2">
    <source>
        <dbReference type="EMBL" id="MFC5407317.1"/>
    </source>
</evidence>
<dbReference type="Proteomes" id="UP001596113">
    <property type="component" value="Unassembled WGS sequence"/>
</dbReference>
<dbReference type="CDD" id="cd03784">
    <property type="entry name" value="GT1_Gtf-like"/>
    <property type="match status" value="1"/>
</dbReference>
<reference evidence="3" key="1">
    <citation type="journal article" date="2019" name="Int. J. Syst. Evol. Microbiol.">
        <title>The Global Catalogue of Microorganisms (GCM) 10K type strain sequencing project: providing services to taxonomists for standard genome sequencing and annotation.</title>
        <authorList>
            <consortium name="The Broad Institute Genomics Platform"/>
            <consortium name="The Broad Institute Genome Sequencing Center for Infectious Disease"/>
            <person name="Wu L."/>
            <person name="Ma J."/>
        </authorList>
    </citation>
    <scope>NUCLEOTIDE SEQUENCE [LARGE SCALE GENOMIC DNA]</scope>
    <source>
        <strain evidence="3">CGMCC 1.18575</strain>
    </source>
</reference>
<evidence type="ECO:0000313" key="3">
    <source>
        <dbReference type="Proteomes" id="UP001596113"/>
    </source>
</evidence>
<name>A0ABW0I7U1_9BACL</name>
<dbReference type="InterPro" id="IPR050426">
    <property type="entry name" value="Glycosyltransferase_28"/>
</dbReference>
<comment type="caution">
    <text evidence="2">The sequence shown here is derived from an EMBL/GenBank/DDBJ whole genome shotgun (WGS) entry which is preliminary data.</text>
</comment>
<dbReference type="InterPro" id="IPR002213">
    <property type="entry name" value="UDP_glucos_trans"/>
</dbReference>
<protein>
    <submittedName>
        <fullName evidence="2">Glycosyltransferase</fullName>
    </submittedName>
</protein>
<dbReference type="PANTHER" id="PTHR48050:SF13">
    <property type="entry name" value="STEROL 3-BETA-GLUCOSYLTRANSFERASE UGT80A2"/>
    <property type="match status" value="1"/>
</dbReference>
<dbReference type="RefSeq" id="WP_378139873.1">
    <property type="nucleotide sequence ID" value="NZ_JBHSMI010000067.1"/>
</dbReference>
<gene>
    <name evidence="2" type="ORF">ACFPOF_31695</name>
</gene>
<dbReference type="Gene3D" id="3.40.50.2000">
    <property type="entry name" value="Glycogen Phosphorylase B"/>
    <property type="match status" value="2"/>
</dbReference>